<feature type="compositionally biased region" description="Polar residues" evidence="1">
    <location>
        <begin position="265"/>
        <end position="291"/>
    </location>
</feature>
<evidence type="ECO:0000313" key="5">
    <source>
        <dbReference type="Proteomes" id="UP000004095"/>
    </source>
</evidence>
<evidence type="ECO:0000313" key="4">
    <source>
        <dbReference type="EMBL" id="EAY27252.1"/>
    </source>
</evidence>
<dbReference type="AlphaFoldDB" id="A1ZQU7"/>
<evidence type="ECO:0000256" key="2">
    <source>
        <dbReference type="SAM" id="Phobius"/>
    </source>
</evidence>
<dbReference type="RefSeq" id="WP_002699935.1">
    <property type="nucleotide sequence ID" value="NZ_AAWS01000025.1"/>
</dbReference>
<keyword evidence="2" id="KW-0812">Transmembrane</keyword>
<feature type="region of interest" description="Disordered" evidence="1">
    <location>
        <begin position="248"/>
        <end position="342"/>
    </location>
</feature>
<dbReference type="Gene3D" id="3.30.70.1070">
    <property type="entry name" value="Sporulation related repeat"/>
    <property type="match status" value="1"/>
</dbReference>
<dbReference type="GO" id="GO:0042834">
    <property type="term" value="F:peptidoglycan binding"/>
    <property type="evidence" value="ECO:0007669"/>
    <property type="project" value="InterPro"/>
</dbReference>
<feature type="compositionally biased region" description="Basic and acidic residues" evidence="1">
    <location>
        <begin position="250"/>
        <end position="259"/>
    </location>
</feature>
<feature type="compositionally biased region" description="Acidic residues" evidence="1">
    <location>
        <begin position="197"/>
        <end position="213"/>
    </location>
</feature>
<reference evidence="4 5" key="1">
    <citation type="submission" date="2007-01" db="EMBL/GenBank/DDBJ databases">
        <authorList>
            <person name="Haygood M."/>
            <person name="Podell S."/>
            <person name="Anderson C."/>
            <person name="Hopkinson B."/>
            <person name="Roe K."/>
            <person name="Barbeau K."/>
            <person name="Gaasterland T."/>
            <person name="Ferriera S."/>
            <person name="Johnson J."/>
            <person name="Kravitz S."/>
            <person name="Beeson K."/>
            <person name="Sutton G."/>
            <person name="Rogers Y.-H."/>
            <person name="Friedman R."/>
            <person name="Frazier M."/>
            <person name="Venter J.C."/>
        </authorList>
    </citation>
    <scope>NUCLEOTIDE SEQUENCE [LARGE SCALE GENOMIC DNA]</scope>
    <source>
        <strain evidence="4 5">ATCC 23134</strain>
    </source>
</reference>
<sequence>MDSEKYPIQKYIYEWLLDHETIIVPELGQFVAEFKGASIQPTATTSSMLPPNKTVIFNTDNRDDDGVLTGFICQQEDLPEEEVQSYLKQVVTELKIALASDQKYELPAFGTFSKNPMGEIEFSADENVNFEGGSFGLPKLFYKPVEKQDDLSFFDQLDVDDEPVTPQPVGNPEVTGQTEDNPAGFVAAGDHKPENTYQDDDDDDDDFDDDDDDKPIRRKWLIPVVVILLAGVLVTAGIMYIPAMFGNGESAKKDEKTDSSKIAAANNNTGDTSVTTSTEVNLADTNKNDQGSTSSDKKEDTKTETKKEAPKTTTTENTSTGSASTGNNTTTPAYRPSATNNTNSGIISSFAYRPQTPADLSTAMLNSPTSQYYIVLGGFGNKANAYSLYNNLKSRNYPAKIMAPTGSSALHRVVLGAYSSEAEAESKRNGYTGTFGSKIWVTKY</sequence>
<keyword evidence="2" id="KW-0472">Membrane</keyword>
<dbReference type="Pfam" id="PF18174">
    <property type="entry name" value="HU-CCDC81_bac_1"/>
    <property type="match status" value="1"/>
</dbReference>
<dbReference type="SUPFAM" id="SSF110997">
    <property type="entry name" value="Sporulation related repeat"/>
    <property type="match status" value="1"/>
</dbReference>
<dbReference type="OrthoDB" id="653949at2"/>
<keyword evidence="5" id="KW-1185">Reference proteome</keyword>
<dbReference type="InterPro" id="IPR041268">
    <property type="entry name" value="HU-CCDC81_bac_2"/>
</dbReference>
<name>A1ZQU7_MICM2</name>
<dbReference type="Proteomes" id="UP000004095">
    <property type="component" value="Unassembled WGS sequence"/>
</dbReference>
<feature type="compositionally biased region" description="Low complexity" evidence="1">
    <location>
        <begin position="311"/>
        <end position="332"/>
    </location>
</feature>
<dbReference type="eggNOG" id="COG3087">
    <property type="taxonomic scope" value="Bacteria"/>
</dbReference>
<feature type="transmembrane region" description="Helical" evidence="2">
    <location>
        <begin position="220"/>
        <end position="241"/>
    </location>
</feature>
<dbReference type="InterPro" id="IPR007730">
    <property type="entry name" value="SPOR-like_dom"/>
</dbReference>
<dbReference type="InterPro" id="IPR036680">
    <property type="entry name" value="SPOR-like_sf"/>
</dbReference>
<feature type="domain" description="SPOR" evidence="3">
    <location>
        <begin position="366"/>
        <end position="444"/>
    </location>
</feature>
<gene>
    <name evidence="4" type="ORF">M23134_06562</name>
</gene>
<dbReference type="EMBL" id="AAWS01000025">
    <property type="protein sequence ID" value="EAY27252.1"/>
    <property type="molecule type" value="Genomic_DNA"/>
</dbReference>
<dbReference type="PROSITE" id="PS51724">
    <property type="entry name" value="SPOR"/>
    <property type="match status" value="1"/>
</dbReference>
<comment type="caution">
    <text evidence="4">The sequence shown here is derived from an EMBL/GenBank/DDBJ whole genome shotgun (WGS) entry which is preliminary data.</text>
</comment>
<feature type="region of interest" description="Disordered" evidence="1">
    <location>
        <begin position="159"/>
        <end position="214"/>
    </location>
</feature>
<accession>A1ZQU7</accession>
<dbReference type="InterPro" id="IPR040495">
    <property type="entry name" value="HU-CCDC81_bac_1"/>
</dbReference>
<dbReference type="Pfam" id="PF18175">
    <property type="entry name" value="HU-CCDC81_bac_2"/>
    <property type="match status" value="1"/>
</dbReference>
<proteinExistence type="predicted"/>
<evidence type="ECO:0000259" key="3">
    <source>
        <dbReference type="PROSITE" id="PS51724"/>
    </source>
</evidence>
<feature type="compositionally biased region" description="Basic and acidic residues" evidence="1">
    <location>
        <begin position="295"/>
        <end position="310"/>
    </location>
</feature>
<protein>
    <recommendedName>
        <fullName evidence="3">SPOR domain-containing protein</fullName>
    </recommendedName>
</protein>
<keyword evidence="2" id="KW-1133">Transmembrane helix</keyword>
<evidence type="ECO:0000256" key="1">
    <source>
        <dbReference type="SAM" id="MobiDB-lite"/>
    </source>
</evidence>
<dbReference type="Pfam" id="PF05036">
    <property type="entry name" value="SPOR"/>
    <property type="match status" value="1"/>
</dbReference>
<organism evidence="4 5">
    <name type="scientific">Microscilla marina ATCC 23134</name>
    <dbReference type="NCBI Taxonomy" id="313606"/>
    <lineage>
        <taxon>Bacteria</taxon>
        <taxon>Pseudomonadati</taxon>
        <taxon>Bacteroidota</taxon>
        <taxon>Cytophagia</taxon>
        <taxon>Cytophagales</taxon>
        <taxon>Microscillaceae</taxon>
        <taxon>Microscilla</taxon>
    </lineage>
</organism>